<dbReference type="InterPro" id="IPR050259">
    <property type="entry name" value="SDR"/>
</dbReference>
<name>A0A382Y676_9ZZZZ</name>
<dbReference type="PRINTS" id="PR00080">
    <property type="entry name" value="SDRFAMILY"/>
</dbReference>
<protein>
    <submittedName>
        <fullName evidence="2">Uncharacterized protein</fullName>
    </submittedName>
</protein>
<sequence>SVSKTIKRLGSKIVSVQADLSKEKNIEKIAKTALDEFGHVDILINNAAIIHKSQNLVDFDIDELKMVFKVNLLSSVLLTKALLPDMIRRKYGKIINISSIGGKRGGKGRSAYRMTKAALINFTESIAAEVNFHGISVNCICPGGTDTEGFRSAFNTPNIEHNKHLMKPEEISDLILFLSSEKASSITGTSINAYGQTNPIFDSDPSKGKV</sequence>
<reference evidence="2" key="1">
    <citation type="submission" date="2018-05" db="EMBL/GenBank/DDBJ databases">
        <authorList>
            <person name="Lanie J.A."/>
            <person name="Ng W.-L."/>
            <person name="Kazmierczak K.M."/>
            <person name="Andrzejewski T.M."/>
            <person name="Davidsen T.M."/>
            <person name="Wayne K.J."/>
            <person name="Tettelin H."/>
            <person name="Glass J.I."/>
            <person name="Rusch D."/>
            <person name="Podicherti R."/>
            <person name="Tsui H.-C.T."/>
            <person name="Winkler M.E."/>
        </authorList>
    </citation>
    <scope>NUCLEOTIDE SEQUENCE</scope>
</reference>
<dbReference type="PANTHER" id="PTHR42879:SF2">
    <property type="entry name" value="3-OXOACYL-[ACYL-CARRIER-PROTEIN] REDUCTASE FABG"/>
    <property type="match status" value="1"/>
</dbReference>
<gene>
    <name evidence="2" type="ORF">METZ01_LOCUS431691</name>
</gene>
<dbReference type="Gene3D" id="3.40.50.720">
    <property type="entry name" value="NAD(P)-binding Rossmann-like Domain"/>
    <property type="match status" value="1"/>
</dbReference>
<evidence type="ECO:0000256" key="1">
    <source>
        <dbReference type="ARBA" id="ARBA00006484"/>
    </source>
</evidence>
<dbReference type="CDD" id="cd05233">
    <property type="entry name" value="SDR_c"/>
    <property type="match status" value="1"/>
</dbReference>
<dbReference type="InterPro" id="IPR002347">
    <property type="entry name" value="SDR_fam"/>
</dbReference>
<dbReference type="InterPro" id="IPR036291">
    <property type="entry name" value="NAD(P)-bd_dom_sf"/>
</dbReference>
<organism evidence="2">
    <name type="scientific">marine metagenome</name>
    <dbReference type="NCBI Taxonomy" id="408172"/>
    <lineage>
        <taxon>unclassified sequences</taxon>
        <taxon>metagenomes</taxon>
        <taxon>ecological metagenomes</taxon>
    </lineage>
</organism>
<evidence type="ECO:0000313" key="2">
    <source>
        <dbReference type="EMBL" id="SVD78837.1"/>
    </source>
</evidence>
<comment type="similarity">
    <text evidence="1">Belongs to the short-chain dehydrogenases/reductases (SDR) family.</text>
</comment>
<dbReference type="PRINTS" id="PR00081">
    <property type="entry name" value="GDHRDH"/>
</dbReference>
<proteinExistence type="inferred from homology"/>
<dbReference type="Pfam" id="PF00106">
    <property type="entry name" value="adh_short"/>
    <property type="match status" value="1"/>
</dbReference>
<dbReference type="EMBL" id="UINC01173308">
    <property type="protein sequence ID" value="SVD78837.1"/>
    <property type="molecule type" value="Genomic_DNA"/>
</dbReference>
<accession>A0A382Y676</accession>
<dbReference type="AlphaFoldDB" id="A0A382Y676"/>
<dbReference type="SUPFAM" id="SSF51735">
    <property type="entry name" value="NAD(P)-binding Rossmann-fold domains"/>
    <property type="match status" value="1"/>
</dbReference>
<feature type="non-terminal residue" evidence="2">
    <location>
        <position position="1"/>
    </location>
</feature>
<dbReference type="PANTHER" id="PTHR42879">
    <property type="entry name" value="3-OXOACYL-(ACYL-CARRIER-PROTEIN) REDUCTASE"/>
    <property type="match status" value="1"/>
</dbReference>